<dbReference type="InterPro" id="IPR012480">
    <property type="entry name" value="Hepar_II_III_C"/>
</dbReference>
<evidence type="ECO:0000256" key="1">
    <source>
        <dbReference type="ARBA" id="ARBA00004196"/>
    </source>
</evidence>
<proteinExistence type="predicted"/>
<evidence type="ECO:0000313" key="3">
    <source>
        <dbReference type="EMBL" id="PMD49354.1"/>
    </source>
</evidence>
<reference evidence="3 4" key="1">
    <citation type="submission" date="2016-04" db="EMBL/GenBank/DDBJ databases">
        <title>A degradative enzymes factory behind the ericoid mycorrhizal symbiosis.</title>
        <authorList>
            <consortium name="DOE Joint Genome Institute"/>
            <person name="Martino E."/>
            <person name="Morin E."/>
            <person name="Grelet G."/>
            <person name="Kuo A."/>
            <person name="Kohler A."/>
            <person name="Daghino S."/>
            <person name="Barry K."/>
            <person name="Choi C."/>
            <person name="Cichocki N."/>
            <person name="Clum A."/>
            <person name="Copeland A."/>
            <person name="Hainaut M."/>
            <person name="Haridas S."/>
            <person name="Labutti K."/>
            <person name="Lindquist E."/>
            <person name="Lipzen A."/>
            <person name="Khouja H.-R."/>
            <person name="Murat C."/>
            <person name="Ohm R."/>
            <person name="Olson A."/>
            <person name="Spatafora J."/>
            <person name="Veneault-Fourrey C."/>
            <person name="Henrissat B."/>
            <person name="Grigoriev I."/>
            <person name="Martin F."/>
            <person name="Perotto S."/>
        </authorList>
    </citation>
    <scope>NUCLEOTIDE SEQUENCE [LARGE SCALE GENOMIC DNA]</scope>
    <source>
        <strain evidence="3 4">E</strain>
    </source>
</reference>
<dbReference type="PANTHER" id="PTHR38045">
    <property type="entry name" value="CHROMOSOME 1, WHOLE GENOME SHOTGUN SEQUENCE"/>
    <property type="match status" value="1"/>
</dbReference>
<evidence type="ECO:0000259" key="2">
    <source>
        <dbReference type="Pfam" id="PF07940"/>
    </source>
</evidence>
<name>A0A2J6SF30_9HELO</name>
<feature type="domain" description="Heparinase II/III-like C-terminal" evidence="2">
    <location>
        <begin position="383"/>
        <end position="586"/>
    </location>
</feature>
<sequence length="666" mass="74513">MDIRLPNKLRTPAVSNIATPVLDQDSKQTTSVQLGALISIIQPSHPRLFATEQEWDRLPEVIGTDSYMTQWHQTISERAEIWRTRPHVNYSLEGISGNGVLDTAREVQLRVKHWAYMFRVTRDTKWKSRVWEELLVASGNSTVYFGVDGDNWNSQHWLDIGEFLVAFAYAYDWMYDAWRPEEREGIMWSIISLGLTKGLEAYNDEAWFLRAKGNWNCVTNGGIIIASLAIYRDDPTGVAEALLGRAIKNAREHCAQAVQTDGTWVETPDYWHFGTQAHAQLASALLSATGSTQGLLTANRGFKDTGMFHMYNNGMTDKFNYGDCGPRKITATANSLFFYGDQFMMPAYTLYQRVKAEAADPLSMLWYKPQLKGSWYSNLPLDRSFDSPDGAWVSLRSSWSSATGLFVAMKAGKSTGHAAHGNLDAGDFVLDALGERWAIELCHQDYLSHGYFAGESQDSDRWLYYRTRTAGQNTILYNNTNQKVTTAPSVSFASSGTTETGPAFLVDDSSTALWITNLTSAYHGPRIRRGLKLLGGRSQVLLQDEIQGAAHTSQWRMHTRADIVTQEGGKRALLTMNGKRMGVILQSPAIAAFHIMDAVRSPIDPQLPPGETDAPNPDVRVLCVDILPGHHTVAIIFVPIWDFEREFDMPPLIQLSGWNLTSHLPT</sequence>
<dbReference type="EMBL" id="KZ613921">
    <property type="protein sequence ID" value="PMD49354.1"/>
    <property type="molecule type" value="Genomic_DNA"/>
</dbReference>
<dbReference type="Pfam" id="PF07940">
    <property type="entry name" value="Hepar_II_III_C"/>
    <property type="match status" value="1"/>
</dbReference>
<organism evidence="3 4">
    <name type="scientific">Hyaloscypha bicolor E</name>
    <dbReference type="NCBI Taxonomy" id="1095630"/>
    <lineage>
        <taxon>Eukaryota</taxon>
        <taxon>Fungi</taxon>
        <taxon>Dikarya</taxon>
        <taxon>Ascomycota</taxon>
        <taxon>Pezizomycotina</taxon>
        <taxon>Leotiomycetes</taxon>
        <taxon>Helotiales</taxon>
        <taxon>Hyaloscyphaceae</taxon>
        <taxon>Hyaloscypha</taxon>
        <taxon>Hyaloscypha bicolor</taxon>
    </lineage>
</organism>
<accession>A0A2J6SF30</accession>
<dbReference type="RefSeq" id="XP_024726258.1">
    <property type="nucleotide sequence ID" value="XM_024878858.1"/>
</dbReference>
<comment type="subcellular location">
    <subcellularLocation>
        <location evidence="1">Cell envelope</location>
    </subcellularLocation>
</comment>
<keyword evidence="4" id="KW-1185">Reference proteome</keyword>
<dbReference type="Gene3D" id="1.50.10.100">
    <property type="entry name" value="Chondroitin AC/alginate lyase"/>
    <property type="match status" value="1"/>
</dbReference>
<dbReference type="STRING" id="1095630.A0A2J6SF30"/>
<protein>
    <recommendedName>
        <fullName evidence="2">Heparinase II/III-like C-terminal domain-containing protein</fullName>
    </recommendedName>
</protein>
<dbReference type="AlphaFoldDB" id="A0A2J6SF30"/>
<dbReference type="Gene3D" id="2.70.98.70">
    <property type="match status" value="1"/>
</dbReference>
<dbReference type="GO" id="GO:0016829">
    <property type="term" value="F:lyase activity"/>
    <property type="evidence" value="ECO:0007669"/>
    <property type="project" value="InterPro"/>
</dbReference>
<gene>
    <name evidence="3" type="ORF">K444DRAFT_605465</name>
</gene>
<dbReference type="PANTHER" id="PTHR38045:SF1">
    <property type="entry name" value="HEPARINASE II_III-LIKE PROTEIN"/>
    <property type="match status" value="1"/>
</dbReference>
<dbReference type="GeneID" id="36586935"/>
<dbReference type="SUPFAM" id="SSF48230">
    <property type="entry name" value="Chondroitin AC/alginate lyase"/>
    <property type="match status" value="1"/>
</dbReference>
<dbReference type="InParanoid" id="A0A2J6SF30"/>
<evidence type="ECO:0000313" key="4">
    <source>
        <dbReference type="Proteomes" id="UP000235371"/>
    </source>
</evidence>
<dbReference type="InterPro" id="IPR008929">
    <property type="entry name" value="Chondroitin_lyas"/>
</dbReference>
<dbReference type="Proteomes" id="UP000235371">
    <property type="component" value="Unassembled WGS sequence"/>
</dbReference>
<dbReference type="OrthoDB" id="3476529at2759"/>